<feature type="transmembrane region" description="Helical" evidence="3">
    <location>
        <begin position="53"/>
        <end position="71"/>
    </location>
</feature>
<comment type="caution">
    <text evidence="4">The sequence shown here is derived from an EMBL/GenBank/DDBJ whole genome shotgun (WGS) entry which is preliminary data.</text>
</comment>
<feature type="transmembrane region" description="Helical" evidence="3">
    <location>
        <begin position="146"/>
        <end position="166"/>
    </location>
</feature>
<proteinExistence type="predicted"/>
<dbReference type="SUPFAM" id="SSF48452">
    <property type="entry name" value="TPR-like"/>
    <property type="match status" value="2"/>
</dbReference>
<feature type="transmembrane region" description="Helical" evidence="3">
    <location>
        <begin position="20"/>
        <end position="41"/>
    </location>
</feature>
<feature type="transmembrane region" description="Helical" evidence="3">
    <location>
        <begin position="186"/>
        <end position="204"/>
    </location>
</feature>
<protein>
    <submittedName>
        <fullName evidence="4">Uncharacterized protein</fullName>
    </submittedName>
</protein>
<evidence type="ECO:0000256" key="3">
    <source>
        <dbReference type="SAM" id="Phobius"/>
    </source>
</evidence>
<evidence type="ECO:0000256" key="2">
    <source>
        <dbReference type="SAM" id="Coils"/>
    </source>
</evidence>
<dbReference type="PROSITE" id="PS50005">
    <property type="entry name" value="TPR"/>
    <property type="match status" value="3"/>
</dbReference>
<evidence type="ECO:0000313" key="4">
    <source>
        <dbReference type="EMBL" id="PIV38571.1"/>
    </source>
</evidence>
<organism evidence="4 5">
    <name type="scientific">Candidatus Portnoybacteria bacterium CG02_land_8_20_14_3_00_45_8</name>
    <dbReference type="NCBI Taxonomy" id="1974807"/>
    <lineage>
        <taxon>Bacteria</taxon>
        <taxon>Candidatus Portnoyibacteriota</taxon>
    </lineage>
</organism>
<feature type="transmembrane region" description="Helical" evidence="3">
    <location>
        <begin position="108"/>
        <end position="134"/>
    </location>
</feature>
<dbReference type="Pfam" id="PF13174">
    <property type="entry name" value="TPR_6"/>
    <property type="match status" value="1"/>
</dbReference>
<dbReference type="InterPro" id="IPR011990">
    <property type="entry name" value="TPR-like_helical_dom_sf"/>
</dbReference>
<feature type="transmembrane region" description="Helical" evidence="3">
    <location>
        <begin position="417"/>
        <end position="435"/>
    </location>
</feature>
<feature type="transmembrane region" description="Helical" evidence="3">
    <location>
        <begin position="216"/>
        <end position="233"/>
    </location>
</feature>
<feature type="transmembrane region" description="Helical" evidence="3">
    <location>
        <begin position="262"/>
        <end position="283"/>
    </location>
</feature>
<feature type="repeat" description="TPR" evidence="1">
    <location>
        <begin position="704"/>
        <end position="737"/>
    </location>
</feature>
<dbReference type="InterPro" id="IPR051533">
    <property type="entry name" value="WaaL-like"/>
</dbReference>
<keyword evidence="3" id="KW-1133">Transmembrane helix</keyword>
<keyword evidence="2" id="KW-0175">Coiled coil</keyword>
<keyword evidence="3" id="KW-0472">Membrane</keyword>
<evidence type="ECO:0000256" key="1">
    <source>
        <dbReference type="PROSITE-ProRule" id="PRU00339"/>
    </source>
</evidence>
<gene>
    <name evidence="4" type="ORF">COS30_01330</name>
</gene>
<feature type="transmembrane region" description="Helical" evidence="3">
    <location>
        <begin position="469"/>
        <end position="491"/>
    </location>
</feature>
<feature type="transmembrane region" description="Helical" evidence="3">
    <location>
        <begin position="391"/>
        <end position="411"/>
    </location>
</feature>
<evidence type="ECO:0000313" key="5">
    <source>
        <dbReference type="Proteomes" id="UP000229247"/>
    </source>
</evidence>
<reference evidence="5" key="1">
    <citation type="submission" date="2017-09" db="EMBL/GenBank/DDBJ databases">
        <title>Depth-based differentiation of microbial function through sediment-hosted aquifers and enrichment of novel symbionts in the deep terrestrial subsurface.</title>
        <authorList>
            <person name="Probst A.J."/>
            <person name="Ladd B."/>
            <person name="Jarett J.K."/>
            <person name="Geller-Mcgrath D.E."/>
            <person name="Sieber C.M.K."/>
            <person name="Emerson J.B."/>
            <person name="Anantharaman K."/>
            <person name="Thomas B.C."/>
            <person name="Malmstrom R."/>
            <person name="Stieglmeier M."/>
            <person name="Klingl A."/>
            <person name="Woyke T."/>
            <person name="Ryan C.M."/>
            <person name="Banfield J.F."/>
        </authorList>
    </citation>
    <scope>NUCLEOTIDE SEQUENCE [LARGE SCALE GENOMIC DNA]</scope>
</reference>
<feature type="repeat" description="TPR" evidence="1">
    <location>
        <begin position="670"/>
        <end position="703"/>
    </location>
</feature>
<dbReference type="PANTHER" id="PTHR37422:SF13">
    <property type="entry name" value="LIPOPOLYSACCHARIDE BIOSYNTHESIS PROTEIN PA4999-RELATED"/>
    <property type="match status" value="1"/>
</dbReference>
<dbReference type="SMART" id="SM00028">
    <property type="entry name" value="TPR"/>
    <property type="match status" value="4"/>
</dbReference>
<dbReference type="EMBL" id="PEUE01000033">
    <property type="protein sequence ID" value="PIV38571.1"/>
    <property type="molecule type" value="Genomic_DNA"/>
</dbReference>
<dbReference type="Pfam" id="PF13432">
    <property type="entry name" value="TPR_16"/>
    <property type="match status" value="1"/>
</dbReference>
<feature type="transmembrane region" description="Helical" evidence="3">
    <location>
        <begin position="365"/>
        <end position="384"/>
    </location>
</feature>
<dbReference type="AlphaFoldDB" id="A0A2M7D6F0"/>
<dbReference type="InterPro" id="IPR019734">
    <property type="entry name" value="TPR_rpt"/>
</dbReference>
<feature type="transmembrane region" description="Helical" evidence="3">
    <location>
        <begin position="83"/>
        <end position="102"/>
    </location>
</feature>
<name>A0A2M7D6F0_9BACT</name>
<dbReference type="Proteomes" id="UP000229247">
    <property type="component" value="Unassembled WGS sequence"/>
</dbReference>
<keyword evidence="1" id="KW-0802">TPR repeat</keyword>
<sequence>MIEQRKVFMDNERSLKITSVCEAIIKWGAYALAFLLPLFFMPFNASVIELNKQLLLVVFALILLIAWLGKVITAGRLEFKKSWLNLGLVVFSVFYLVSASLSKNLYQSLVGAGGVMAESFFSLLALIIIFFVLINNLKGRQVVRGIVFALVLSGCIAGLFGALQLLGKFILSWDFAKIASFNTVGSVNSLEIFLAGLLVLSVALFSESNTARWQQIFYGAAAVFFLLMCLSINFSNVWWGLMVTMIIVIALGIINRERVSQYRLILPMVVLAFAVLMLLPIQLNIFGKLFNVPIEVAPSLNASVDIDKQVLKEHLFFGTGPGSYAYDYGLYRSTALNQTDFWNVRFNQGLSKIVTQPVVLGLLGWLTWLAVVISFAVFGFIRLIKRREDGWVLALGVFSAWLFLAILQFFYTTNLTLELAFWLMLALAFLTIKSLSSSVVQTEGNDFADMDAITANFDRTSPLASISSFVFVIVLVITISVLYLGGSYYYADILYQRGSVAVTDKNDLEGGSTTISRAVMLNPYNDAYLRSLSQAALLRINQEFSKPQTSQRDAGIQNLIATAINIAKRSTDLAPLNVDNWAQRATIYRAVTAYTSGADQWAIDSYKEATKLEPQNPFYFFELGRTYVLVADLLNEQAQANKEAKAKMDDYLARAQESFNQAVALKADYAPALFQLAVVYDRIGQVDEAVSKMKQVQAAYPQDVGVAFQLGLLYYKQNNLDLAKEQLERAVILDTTYSNARYFLGLTYDRQSNKSGALEQFEKIASFNPDNQDVKTILDNLRAGRPALTTQQPTQLPIREKIPQVQ</sequence>
<feature type="coiled-coil region" evidence="2">
    <location>
        <begin position="630"/>
        <end position="661"/>
    </location>
</feature>
<keyword evidence="3" id="KW-0812">Transmembrane</keyword>
<feature type="repeat" description="TPR" evidence="1">
    <location>
        <begin position="738"/>
        <end position="771"/>
    </location>
</feature>
<dbReference type="PANTHER" id="PTHR37422">
    <property type="entry name" value="TEICHURONIC ACID BIOSYNTHESIS PROTEIN TUAE"/>
    <property type="match status" value="1"/>
</dbReference>
<dbReference type="Gene3D" id="1.25.40.10">
    <property type="entry name" value="Tetratricopeptide repeat domain"/>
    <property type="match status" value="2"/>
</dbReference>
<feature type="transmembrane region" description="Helical" evidence="3">
    <location>
        <begin position="239"/>
        <end position="255"/>
    </location>
</feature>
<accession>A0A2M7D6F0</accession>